<feature type="non-terminal residue" evidence="7">
    <location>
        <position position="1"/>
    </location>
</feature>
<sequence>VSVYLVETPACRQTREQIHEFMEKYKTYKLAKAEILNVINVAPRELVEIDPVLKVKSVDCRLRFLEFRSAEVSKEYKVFLVGHWSLGSYL</sequence>
<evidence type="ECO:0000256" key="6">
    <source>
        <dbReference type="ARBA" id="ARBA00023242"/>
    </source>
</evidence>
<evidence type="ECO:0000256" key="3">
    <source>
        <dbReference type="ARBA" id="ARBA00016672"/>
    </source>
</evidence>
<dbReference type="Proteomes" id="UP001174677">
    <property type="component" value="Chromosome 16"/>
</dbReference>
<dbReference type="InterPro" id="IPR010997">
    <property type="entry name" value="HRDC-like_sf"/>
</dbReference>
<keyword evidence="6" id="KW-0539">Nucleus</keyword>
<evidence type="ECO:0000256" key="4">
    <source>
        <dbReference type="ARBA" id="ARBA00022478"/>
    </source>
</evidence>
<evidence type="ECO:0000256" key="5">
    <source>
        <dbReference type="ARBA" id="ARBA00023163"/>
    </source>
</evidence>
<dbReference type="InterPro" id="IPR038846">
    <property type="entry name" value="RPC9"/>
</dbReference>
<dbReference type="PANTHER" id="PTHR15561">
    <property type="entry name" value="CALCITONIN GENE-RELATED PEPTIDE-RECEPTOR COMPONENT PROTEIN"/>
    <property type="match status" value="1"/>
</dbReference>
<comment type="similarity">
    <text evidence="2">Belongs to the eukaryotic RPC9 RNA polymerase subunit family.</text>
</comment>
<accession>A0ABQ9KN87</accession>
<gene>
    <name evidence="7" type="ORF">P3X46_028173</name>
</gene>
<dbReference type="Gene3D" id="1.20.1250.40">
    <property type="match status" value="1"/>
</dbReference>
<dbReference type="SUPFAM" id="SSF47819">
    <property type="entry name" value="HRDC-like"/>
    <property type="match status" value="1"/>
</dbReference>
<dbReference type="EMBL" id="JARPOI010000016">
    <property type="protein sequence ID" value="KAJ9145840.1"/>
    <property type="molecule type" value="Genomic_DNA"/>
</dbReference>
<protein>
    <recommendedName>
        <fullName evidence="3">DNA-directed RNA polymerase III subunit RPC9</fullName>
    </recommendedName>
</protein>
<evidence type="ECO:0000256" key="2">
    <source>
        <dbReference type="ARBA" id="ARBA00006898"/>
    </source>
</evidence>
<evidence type="ECO:0000256" key="1">
    <source>
        <dbReference type="ARBA" id="ARBA00004123"/>
    </source>
</evidence>
<reference evidence="7" key="1">
    <citation type="journal article" date="2023" name="Plant Biotechnol. J.">
        <title>Chromosome-level wild Hevea brasiliensis genome provides new tools for genomic-assisted breeding and valuable loci to elevate rubber yield.</title>
        <authorList>
            <person name="Cheng H."/>
            <person name="Song X."/>
            <person name="Hu Y."/>
            <person name="Wu T."/>
            <person name="Yang Q."/>
            <person name="An Z."/>
            <person name="Feng S."/>
            <person name="Deng Z."/>
            <person name="Wu W."/>
            <person name="Zeng X."/>
            <person name="Tu M."/>
            <person name="Wang X."/>
            <person name="Huang H."/>
        </authorList>
    </citation>
    <scope>NUCLEOTIDE SEQUENCE</scope>
    <source>
        <strain evidence="7">MT/VB/25A 57/8</strain>
    </source>
</reference>
<comment type="caution">
    <text evidence="7">The sequence shown here is derived from an EMBL/GenBank/DDBJ whole genome shotgun (WGS) entry which is preliminary data.</text>
</comment>
<comment type="subcellular location">
    <subcellularLocation>
        <location evidence="1">Nucleus</location>
    </subcellularLocation>
</comment>
<dbReference type="InterPro" id="IPR038324">
    <property type="entry name" value="Rpb4/RPC9_sf"/>
</dbReference>
<keyword evidence="8" id="KW-1185">Reference proteome</keyword>
<dbReference type="PANTHER" id="PTHR15561:SF0">
    <property type="entry name" value="DNA-DIRECTED RNA POLYMERASE III SUBUNIT RPC9"/>
    <property type="match status" value="1"/>
</dbReference>
<proteinExistence type="inferred from homology"/>
<dbReference type="InterPro" id="IPR005574">
    <property type="entry name" value="Rpb4/RPC9"/>
</dbReference>
<keyword evidence="4" id="KW-0240">DNA-directed RNA polymerase</keyword>
<dbReference type="Pfam" id="PF03874">
    <property type="entry name" value="RNA_pol_Rpb4"/>
    <property type="match status" value="1"/>
</dbReference>
<name>A0ABQ9KN87_HEVBR</name>
<keyword evidence="5" id="KW-0804">Transcription</keyword>
<evidence type="ECO:0000313" key="7">
    <source>
        <dbReference type="EMBL" id="KAJ9145840.1"/>
    </source>
</evidence>
<organism evidence="7 8">
    <name type="scientific">Hevea brasiliensis</name>
    <name type="common">Para rubber tree</name>
    <name type="synonym">Siphonia brasiliensis</name>
    <dbReference type="NCBI Taxonomy" id="3981"/>
    <lineage>
        <taxon>Eukaryota</taxon>
        <taxon>Viridiplantae</taxon>
        <taxon>Streptophyta</taxon>
        <taxon>Embryophyta</taxon>
        <taxon>Tracheophyta</taxon>
        <taxon>Spermatophyta</taxon>
        <taxon>Magnoliopsida</taxon>
        <taxon>eudicotyledons</taxon>
        <taxon>Gunneridae</taxon>
        <taxon>Pentapetalae</taxon>
        <taxon>rosids</taxon>
        <taxon>fabids</taxon>
        <taxon>Malpighiales</taxon>
        <taxon>Euphorbiaceae</taxon>
        <taxon>Crotonoideae</taxon>
        <taxon>Micrandreae</taxon>
        <taxon>Hevea</taxon>
    </lineage>
</organism>
<evidence type="ECO:0000313" key="8">
    <source>
        <dbReference type="Proteomes" id="UP001174677"/>
    </source>
</evidence>